<dbReference type="InterPro" id="IPR050072">
    <property type="entry name" value="Peptidase_M20A"/>
</dbReference>
<gene>
    <name evidence="1" type="ORF">SE17_23250</name>
</gene>
<feature type="non-terminal residue" evidence="1">
    <location>
        <position position="1"/>
    </location>
</feature>
<dbReference type="PANTHER" id="PTHR43808:SF25">
    <property type="entry name" value="PEPTIDASE M20 DIMERISATION DOMAIN-CONTAINING PROTEIN"/>
    <property type="match status" value="1"/>
</dbReference>
<keyword evidence="2" id="KW-1185">Reference proteome</keyword>
<protein>
    <recommendedName>
        <fullName evidence="3">Acetylornithine deacetylase</fullName>
    </recommendedName>
</protein>
<reference evidence="1 2" key="1">
    <citation type="submission" date="2015-09" db="EMBL/GenBank/DDBJ databases">
        <title>Draft genome sequence of Kouleothrix aurantiaca JCM 19913.</title>
        <authorList>
            <person name="Hemp J."/>
        </authorList>
    </citation>
    <scope>NUCLEOTIDE SEQUENCE [LARGE SCALE GENOMIC DNA]</scope>
    <source>
        <strain evidence="1 2">COM-B</strain>
    </source>
</reference>
<dbReference type="Proteomes" id="UP000050509">
    <property type="component" value="Unassembled WGS sequence"/>
</dbReference>
<proteinExistence type="predicted"/>
<evidence type="ECO:0008006" key="3">
    <source>
        <dbReference type="Google" id="ProtNLM"/>
    </source>
</evidence>
<dbReference type="EMBL" id="LJCR01001082">
    <property type="protein sequence ID" value="KPV51080.1"/>
    <property type="molecule type" value="Genomic_DNA"/>
</dbReference>
<dbReference type="GO" id="GO:0016787">
    <property type="term" value="F:hydrolase activity"/>
    <property type="evidence" value="ECO:0007669"/>
    <property type="project" value="InterPro"/>
</dbReference>
<name>A0A0P9FDV9_9CHLR</name>
<dbReference type="Gene3D" id="3.40.630.10">
    <property type="entry name" value="Zn peptidases"/>
    <property type="match status" value="1"/>
</dbReference>
<organism evidence="1 2">
    <name type="scientific">Kouleothrix aurantiaca</name>
    <dbReference type="NCBI Taxonomy" id="186479"/>
    <lineage>
        <taxon>Bacteria</taxon>
        <taxon>Bacillati</taxon>
        <taxon>Chloroflexota</taxon>
        <taxon>Chloroflexia</taxon>
        <taxon>Chloroflexales</taxon>
        <taxon>Roseiflexineae</taxon>
        <taxon>Roseiflexaceae</taxon>
        <taxon>Kouleothrix</taxon>
    </lineage>
</organism>
<evidence type="ECO:0000313" key="2">
    <source>
        <dbReference type="Proteomes" id="UP000050509"/>
    </source>
</evidence>
<dbReference type="PANTHER" id="PTHR43808">
    <property type="entry name" value="ACETYLORNITHINE DEACETYLASE"/>
    <property type="match status" value="1"/>
</dbReference>
<dbReference type="SUPFAM" id="SSF53187">
    <property type="entry name" value="Zn-dependent exopeptidases"/>
    <property type="match status" value="1"/>
</dbReference>
<sequence>AVLGRPVPVQGVPYWTDAASLAAAGIPTVLFGPSGAGAHALEEWVDLASVQQCATIYARLIRAFCA</sequence>
<accession>A0A0P9FDV9</accession>
<dbReference type="Pfam" id="PF01546">
    <property type="entry name" value="Peptidase_M20"/>
    <property type="match status" value="1"/>
</dbReference>
<dbReference type="InterPro" id="IPR002933">
    <property type="entry name" value="Peptidase_M20"/>
</dbReference>
<dbReference type="AlphaFoldDB" id="A0A0P9FDV9"/>
<evidence type="ECO:0000313" key="1">
    <source>
        <dbReference type="EMBL" id="KPV51080.1"/>
    </source>
</evidence>
<comment type="caution">
    <text evidence="1">The sequence shown here is derived from an EMBL/GenBank/DDBJ whole genome shotgun (WGS) entry which is preliminary data.</text>
</comment>